<protein>
    <submittedName>
        <fullName evidence="2">Type II secretory pathway, pseudopilin PulG</fullName>
    </submittedName>
</protein>
<reference evidence="2 3" key="1">
    <citation type="submission" date="2017-02" db="EMBL/GenBank/DDBJ databases">
        <authorList>
            <person name="Peterson S.W."/>
        </authorList>
    </citation>
    <scope>NUCLEOTIDE SEQUENCE [LARGE SCALE GENOMIC DNA]</scope>
    <source>
        <strain evidence="2 3">DSM 18034</strain>
    </source>
</reference>
<dbReference type="STRING" id="1121442.SAMN02745702_00314"/>
<dbReference type="Proteomes" id="UP000189733">
    <property type="component" value="Unassembled WGS sequence"/>
</dbReference>
<sequence length="170" mass="19192">MHLQRHASRPTSCAGFTMLELLAIITLLGILAVAAVSSMGTLSESSLIGQTEVLKRHIRYTQHRAMSTRSTWKITASAKNHSYALFQVLEGDKDQVRRFPTEQSDSRVLPDGVTFSEDWTIEFSPRGEPEVSKLQKDGHQWAIRLCQGKAKRQFKLTEFTGFLTETERVP</sequence>
<accession>A0A1T4VHA9</accession>
<gene>
    <name evidence="2" type="ORF">SAMN02745702_00314</name>
</gene>
<dbReference type="Pfam" id="PF07963">
    <property type="entry name" value="N_methyl"/>
    <property type="match status" value="1"/>
</dbReference>
<dbReference type="SUPFAM" id="SSF54523">
    <property type="entry name" value="Pili subunits"/>
    <property type="match status" value="1"/>
</dbReference>
<dbReference type="InterPro" id="IPR012902">
    <property type="entry name" value="N_methyl_site"/>
</dbReference>
<dbReference type="EMBL" id="FUYA01000001">
    <property type="protein sequence ID" value="SKA64347.1"/>
    <property type="molecule type" value="Genomic_DNA"/>
</dbReference>
<dbReference type="RefSeq" id="WP_078683634.1">
    <property type="nucleotide sequence ID" value="NZ_FUYA01000001.1"/>
</dbReference>
<feature type="transmembrane region" description="Helical" evidence="1">
    <location>
        <begin position="21"/>
        <end position="42"/>
    </location>
</feature>
<organism evidence="2 3">
    <name type="scientific">Desulfobaculum bizertense DSM 18034</name>
    <dbReference type="NCBI Taxonomy" id="1121442"/>
    <lineage>
        <taxon>Bacteria</taxon>
        <taxon>Pseudomonadati</taxon>
        <taxon>Thermodesulfobacteriota</taxon>
        <taxon>Desulfovibrionia</taxon>
        <taxon>Desulfovibrionales</taxon>
        <taxon>Desulfovibrionaceae</taxon>
        <taxon>Desulfobaculum</taxon>
    </lineage>
</organism>
<name>A0A1T4VHA9_9BACT</name>
<evidence type="ECO:0000256" key="1">
    <source>
        <dbReference type="SAM" id="Phobius"/>
    </source>
</evidence>
<dbReference type="OrthoDB" id="5432590at2"/>
<evidence type="ECO:0000313" key="3">
    <source>
        <dbReference type="Proteomes" id="UP000189733"/>
    </source>
</evidence>
<evidence type="ECO:0000313" key="2">
    <source>
        <dbReference type="EMBL" id="SKA64347.1"/>
    </source>
</evidence>
<dbReference type="AlphaFoldDB" id="A0A1T4VHA9"/>
<keyword evidence="1" id="KW-0812">Transmembrane</keyword>
<keyword evidence="1" id="KW-0472">Membrane</keyword>
<keyword evidence="3" id="KW-1185">Reference proteome</keyword>
<dbReference type="Gene3D" id="3.30.700.10">
    <property type="entry name" value="Glycoprotein, Type 4 Pilin"/>
    <property type="match status" value="1"/>
</dbReference>
<dbReference type="InterPro" id="IPR045584">
    <property type="entry name" value="Pilin-like"/>
</dbReference>
<keyword evidence="1" id="KW-1133">Transmembrane helix</keyword>
<proteinExistence type="predicted"/>